<dbReference type="OrthoDB" id="3133596at2759"/>
<dbReference type="STRING" id="765440.A0A0C3CRH2"/>
<evidence type="ECO:0000259" key="2">
    <source>
        <dbReference type="Pfam" id="PF13391"/>
    </source>
</evidence>
<sequence length="395" mass="44265">MSVVSSSSLASGRNPESSYRDSSASDRDRLTPSPPVHEDSHDEYTPTCKSTHGTSWTTPSQHSHTASISSSAREALDRLCKSIYGEDSLRCLVTQSNESLNVSHVVLRASTSDELTLYEYCLGLGLGTFHVDSRRNLFCLTATWHTSFDARKWLLLPDVAVLRDVHDFVQGVIDTRKDPTRPQIHTFRSKWYMKTKTKYTLLPLPGLEWAPFFRWILDPAESWQPHSYPYQNLPPLECHIAPPFAVINTGPKCAGADLDAIARTCCQTDENQQELKDRLELLSETWSLSSIPSPTQRIRKRKIGVRGRGSAMTKISKDSRNRANAPLGRSLVHRVVVQDENLLQLAEIDVEVLEPTSSTRRHPALANGIGHIAQAEPSSTNTQFHVSENDRRLLT</sequence>
<dbReference type="InterPro" id="IPR003615">
    <property type="entry name" value="HNH_nuc"/>
</dbReference>
<accession>A0A0C3CRH2</accession>
<dbReference type="Pfam" id="PF13391">
    <property type="entry name" value="HNH_2"/>
    <property type="match status" value="1"/>
</dbReference>
<reference evidence="4" key="2">
    <citation type="submission" date="2015-01" db="EMBL/GenBank/DDBJ databases">
        <title>Evolutionary Origins and Diversification of the Mycorrhizal Mutualists.</title>
        <authorList>
            <consortium name="DOE Joint Genome Institute"/>
            <consortium name="Mycorrhizal Genomics Consortium"/>
            <person name="Kohler A."/>
            <person name="Kuo A."/>
            <person name="Nagy L.G."/>
            <person name="Floudas D."/>
            <person name="Copeland A."/>
            <person name="Barry K.W."/>
            <person name="Cichocki N."/>
            <person name="Veneault-Fourrey C."/>
            <person name="LaButti K."/>
            <person name="Lindquist E.A."/>
            <person name="Lipzen A."/>
            <person name="Lundell T."/>
            <person name="Morin E."/>
            <person name="Murat C."/>
            <person name="Riley R."/>
            <person name="Ohm R."/>
            <person name="Sun H."/>
            <person name="Tunlid A."/>
            <person name="Henrissat B."/>
            <person name="Grigoriev I.V."/>
            <person name="Hibbett D.S."/>
            <person name="Martin F."/>
        </authorList>
    </citation>
    <scope>NUCLEOTIDE SEQUENCE [LARGE SCALE GENOMIC DNA]</scope>
    <source>
        <strain evidence="4">F 1598</strain>
    </source>
</reference>
<organism evidence="3 4">
    <name type="scientific">Piloderma croceum (strain F 1598)</name>
    <dbReference type="NCBI Taxonomy" id="765440"/>
    <lineage>
        <taxon>Eukaryota</taxon>
        <taxon>Fungi</taxon>
        <taxon>Dikarya</taxon>
        <taxon>Basidiomycota</taxon>
        <taxon>Agaricomycotina</taxon>
        <taxon>Agaricomycetes</taxon>
        <taxon>Agaricomycetidae</taxon>
        <taxon>Atheliales</taxon>
        <taxon>Atheliaceae</taxon>
        <taxon>Piloderma</taxon>
    </lineage>
</organism>
<protein>
    <recommendedName>
        <fullName evidence="2">HNH nuclease domain-containing protein</fullName>
    </recommendedName>
</protein>
<dbReference type="EMBL" id="KN832970">
    <property type="protein sequence ID" value="KIM92267.1"/>
    <property type="molecule type" value="Genomic_DNA"/>
</dbReference>
<evidence type="ECO:0000313" key="3">
    <source>
        <dbReference type="EMBL" id="KIM92267.1"/>
    </source>
</evidence>
<dbReference type="Proteomes" id="UP000054166">
    <property type="component" value="Unassembled WGS sequence"/>
</dbReference>
<evidence type="ECO:0000256" key="1">
    <source>
        <dbReference type="SAM" id="MobiDB-lite"/>
    </source>
</evidence>
<feature type="domain" description="HNH nuclease" evidence="2">
    <location>
        <begin position="91"/>
        <end position="153"/>
    </location>
</feature>
<proteinExistence type="predicted"/>
<keyword evidence="4" id="KW-1185">Reference proteome</keyword>
<dbReference type="InParanoid" id="A0A0C3CRH2"/>
<dbReference type="HOGENOM" id="CLU_756739_0_0_1"/>
<gene>
    <name evidence="3" type="ORF">PILCRDRAFT_340</name>
</gene>
<name>A0A0C3CRH2_PILCF</name>
<feature type="compositionally biased region" description="Basic and acidic residues" evidence="1">
    <location>
        <begin position="23"/>
        <end position="44"/>
    </location>
</feature>
<feature type="compositionally biased region" description="Polar residues" evidence="1">
    <location>
        <begin position="47"/>
        <end position="59"/>
    </location>
</feature>
<evidence type="ECO:0000313" key="4">
    <source>
        <dbReference type="Proteomes" id="UP000054166"/>
    </source>
</evidence>
<dbReference type="AlphaFoldDB" id="A0A0C3CRH2"/>
<reference evidence="3 4" key="1">
    <citation type="submission" date="2014-04" db="EMBL/GenBank/DDBJ databases">
        <authorList>
            <consortium name="DOE Joint Genome Institute"/>
            <person name="Kuo A."/>
            <person name="Tarkka M."/>
            <person name="Buscot F."/>
            <person name="Kohler A."/>
            <person name="Nagy L.G."/>
            <person name="Floudas D."/>
            <person name="Copeland A."/>
            <person name="Barry K.W."/>
            <person name="Cichocki N."/>
            <person name="Veneault-Fourrey C."/>
            <person name="LaButti K."/>
            <person name="Lindquist E.A."/>
            <person name="Lipzen A."/>
            <person name="Lundell T."/>
            <person name="Morin E."/>
            <person name="Murat C."/>
            <person name="Sun H."/>
            <person name="Tunlid A."/>
            <person name="Henrissat B."/>
            <person name="Grigoriev I.V."/>
            <person name="Hibbett D.S."/>
            <person name="Martin F."/>
            <person name="Nordberg H.P."/>
            <person name="Cantor M.N."/>
            <person name="Hua S.X."/>
        </authorList>
    </citation>
    <scope>NUCLEOTIDE SEQUENCE [LARGE SCALE GENOMIC DNA]</scope>
    <source>
        <strain evidence="3 4">F 1598</strain>
    </source>
</reference>
<feature type="region of interest" description="Disordered" evidence="1">
    <location>
        <begin position="1"/>
        <end position="68"/>
    </location>
</feature>